<organism evidence="2 3">
    <name type="scientific">Dactylosporangium roseum</name>
    <dbReference type="NCBI Taxonomy" id="47989"/>
    <lineage>
        <taxon>Bacteria</taxon>
        <taxon>Bacillati</taxon>
        <taxon>Actinomycetota</taxon>
        <taxon>Actinomycetes</taxon>
        <taxon>Micromonosporales</taxon>
        <taxon>Micromonosporaceae</taxon>
        <taxon>Dactylosporangium</taxon>
    </lineage>
</organism>
<dbReference type="EMBL" id="CP073721">
    <property type="protein sequence ID" value="UWZ39544.1"/>
    <property type="molecule type" value="Genomic_DNA"/>
</dbReference>
<proteinExistence type="predicted"/>
<accession>A0ABY5ZD08</accession>
<keyword evidence="3" id="KW-1185">Reference proteome</keyword>
<protein>
    <submittedName>
        <fullName evidence="2">Uncharacterized protein</fullName>
    </submittedName>
</protein>
<keyword evidence="1" id="KW-0472">Membrane</keyword>
<feature type="transmembrane region" description="Helical" evidence="1">
    <location>
        <begin position="30"/>
        <end position="49"/>
    </location>
</feature>
<dbReference type="Proteomes" id="UP001058271">
    <property type="component" value="Chromosome"/>
</dbReference>
<reference evidence="2" key="1">
    <citation type="submission" date="2021-04" db="EMBL/GenBank/DDBJ databases">
        <title>Biosynthetic gene clusters of Dactylosporangioum roseum.</title>
        <authorList>
            <person name="Hartkoorn R.C."/>
            <person name="Beaudoing E."/>
            <person name="Hot D."/>
            <person name="Moureu S."/>
        </authorList>
    </citation>
    <scope>NUCLEOTIDE SEQUENCE</scope>
    <source>
        <strain evidence="2">NRRL B-16295</strain>
    </source>
</reference>
<evidence type="ECO:0000256" key="1">
    <source>
        <dbReference type="SAM" id="Phobius"/>
    </source>
</evidence>
<name>A0ABY5ZD08_9ACTN</name>
<sequence>MWYLLINNVPALDFMGALRAAGRPVGPSPVLVGGLALALVTAAFTVTSARHARR</sequence>
<keyword evidence="1" id="KW-0812">Transmembrane</keyword>
<keyword evidence="1" id="KW-1133">Transmembrane helix</keyword>
<dbReference type="RefSeq" id="WP_260728956.1">
    <property type="nucleotide sequence ID" value="NZ_BAAABS010000016.1"/>
</dbReference>
<evidence type="ECO:0000313" key="3">
    <source>
        <dbReference type="Proteomes" id="UP001058271"/>
    </source>
</evidence>
<evidence type="ECO:0000313" key="2">
    <source>
        <dbReference type="EMBL" id="UWZ39544.1"/>
    </source>
</evidence>
<gene>
    <name evidence="2" type="ORF">Drose_15685</name>
</gene>